<keyword evidence="1" id="KW-1133">Transmembrane helix</keyword>
<accession>A0A6P1TCS1</accession>
<dbReference type="AlphaFoldDB" id="A0A6P1TCS1"/>
<keyword evidence="4" id="KW-1185">Reference proteome</keyword>
<dbReference type="Proteomes" id="UP000563601">
    <property type="component" value="Unassembled WGS sequence"/>
</dbReference>
<evidence type="ECO:0000313" key="5">
    <source>
        <dbReference type="Proteomes" id="UP000563601"/>
    </source>
</evidence>
<reference evidence="3 4" key="1">
    <citation type="submission" date="2020-01" db="EMBL/GenBank/DDBJ databases">
        <title>The possibility of degradation of plastic by Microbulbifer hydrolyticus IRE-31.</title>
        <authorList>
            <person name="Liu L."/>
        </authorList>
    </citation>
    <scope>NUCLEOTIDE SEQUENCE [LARGE SCALE GENOMIC DNA]</scope>
    <source>
        <strain evidence="3 4">IRE-31</strain>
    </source>
</reference>
<dbReference type="EMBL" id="JACHHR010000003">
    <property type="protein sequence ID" value="MBB5212114.1"/>
    <property type="molecule type" value="Genomic_DNA"/>
</dbReference>
<protein>
    <recommendedName>
        <fullName evidence="6">SGNH/GDSL hydrolase family protein</fullName>
    </recommendedName>
</protein>
<feature type="transmembrane region" description="Helical" evidence="1">
    <location>
        <begin position="12"/>
        <end position="31"/>
    </location>
</feature>
<dbReference type="Proteomes" id="UP000464675">
    <property type="component" value="Chromosome"/>
</dbReference>
<evidence type="ECO:0008006" key="6">
    <source>
        <dbReference type="Google" id="ProtNLM"/>
    </source>
</evidence>
<keyword evidence="1" id="KW-0472">Membrane</keyword>
<gene>
    <name evidence="3" type="ORF">GTQ55_12865</name>
    <name evidence="2" type="ORF">HNQ53_002339</name>
</gene>
<dbReference type="OrthoDB" id="7299989at2"/>
<dbReference type="EMBL" id="CP047491">
    <property type="protein sequence ID" value="QHQ39787.1"/>
    <property type="molecule type" value="Genomic_DNA"/>
</dbReference>
<keyword evidence="1" id="KW-0812">Transmembrane</keyword>
<proteinExistence type="predicted"/>
<evidence type="ECO:0000256" key="1">
    <source>
        <dbReference type="SAM" id="Phobius"/>
    </source>
</evidence>
<sequence length="289" mass="32801">MYKAIDARPLPLWVWGVCFLLLMIPAAYYFLFVMGFTPPSKEFTEFNLNRLVSDESSGEQLQVVMFGDSRLRYATLAEEDLGSKLSDELGRAVSVRRIVKDIAVFEDFSGLTETVLELRPDLVVIQEDLLSKERSTYSQWFFSRKYLESLFFGAFSDKKGRDQEKQQVEMSCDALSINETVEQRRAHFLKWARFGDEAQFAPGVAGFLKQAAAKGIVIRGISIPISPRGMASVPPPNELPLVEVGNTSQEFMNNEYCDVVHMNESGREVYSKWLVTFLASEINSQIRKS</sequence>
<dbReference type="RefSeq" id="WP_161859101.1">
    <property type="nucleotide sequence ID" value="NZ_CP047491.1"/>
</dbReference>
<evidence type="ECO:0000313" key="2">
    <source>
        <dbReference type="EMBL" id="MBB5212114.1"/>
    </source>
</evidence>
<reference evidence="2 5" key="2">
    <citation type="submission" date="2020-08" db="EMBL/GenBank/DDBJ databases">
        <title>Genomic Encyclopedia of Type Strains, Phase IV (KMG-IV): sequencing the most valuable type-strain genomes for metagenomic binning, comparative biology and taxonomic classification.</title>
        <authorList>
            <person name="Goeker M."/>
        </authorList>
    </citation>
    <scope>NUCLEOTIDE SEQUENCE [LARGE SCALE GENOMIC DNA]</scope>
    <source>
        <strain evidence="2 5">DSM 11525</strain>
    </source>
</reference>
<organism evidence="2 5">
    <name type="scientific">Microbulbifer hydrolyticus</name>
    <dbReference type="NCBI Taxonomy" id="48074"/>
    <lineage>
        <taxon>Bacteria</taxon>
        <taxon>Pseudomonadati</taxon>
        <taxon>Pseudomonadota</taxon>
        <taxon>Gammaproteobacteria</taxon>
        <taxon>Cellvibrionales</taxon>
        <taxon>Microbulbiferaceae</taxon>
        <taxon>Microbulbifer</taxon>
    </lineage>
</organism>
<evidence type="ECO:0000313" key="4">
    <source>
        <dbReference type="Proteomes" id="UP000464675"/>
    </source>
</evidence>
<name>A0A6P1TCS1_9GAMM</name>
<evidence type="ECO:0000313" key="3">
    <source>
        <dbReference type="EMBL" id="QHQ39787.1"/>
    </source>
</evidence>